<dbReference type="PANTHER" id="PTHR11523:SF10">
    <property type="entry name" value="SODIUM_POTASSIUM-TRANSPORTING ATPASE SUBUNIT BETA-1"/>
    <property type="match status" value="1"/>
</dbReference>
<dbReference type="Proteomes" id="UP000261500">
    <property type="component" value="Unplaced"/>
</dbReference>
<dbReference type="Gene3D" id="2.60.40.1660">
    <property type="entry name" value="Na, k-atpase alpha subunit"/>
    <property type="match status" value="1"/>
</dbReference>
<keyword evidence="14" id="KW-1015">Disulfide bond</keyword>
<dbReference type="Pfam" id="PF00287">
    <property type="entry name" value="Na_K-ATPase"/>
    <property type="match status" value="1"/>
</dbReference>
<evidence type="ECO:0000256" key="16">
    <source>
        <dbReference type="ARBA" id="ARBA00023201"/>
    </source>
</evidence>
<feature type="region of interest" description="Disordered" evidence="18">
    <location>
        <begin position="1"/>
        <end position="20"/>
    </location>
</feature>
<dbReference type="GO" id="GO:0001671">
    <property type="term" value="F:ATPase activator activity"/>
    <property type="evidence" value="ECO:0007669"/>
    <property type="project" value="TreeGrafter"/>
</dbReference>
<evidence type="ECO:0000256" key="4">
    <source>
        <dbReference type="ARBA" id="ARBA00022475"/>
    </source>
</evidence>
<keyword evidence="13 17" id="KW-0472">Membrane</keyword>
<evidence type="ECO:0000256" key="5">
    <source>
        <dbReference type="ARBA" id="ARBA00022538"/>
    </source>
</evidence>
<keyword evidence="5" id="KW-0633">Potassium transport</keyword>
<evidence type="ECO:0000256" key="14">
    <source>
        <dbReference type="ARBA" id="ARBA00023157"/>
    </source>
</evidence>
<evidence type="ECO:0000256" key="3">
    <source>
        <dbReference type="ARBA" id="ARBA00022448"/>
    </source>
</evidence>
<reference evidence="19" key="2">
    <citation type="submission" date="2025-09" db="UniProtKB">
        <authorList>
            <consortium name="Ensembl"/>
        </authorList>
    </citation>
    <scope>IDENTIFICATION</scope>
</reference>
<evidence type="ECO:0000256" key="9">
    <source>
        <dbReference type="ARBA" id="ARBA00022968"/>
    </source>
</evidence>
<evidence type="ECO:0000256" key="15">
    <source>
        <dbReference type="ARBA" id="ARBA00023180"/>
    </source>
</evidence>
<name>A0A3B3VGG0_9TELE</name>
<evidence type="ECO:0000313" key="19">
    <source>
        <dbReference type="Ensembl" id="ENSPLAP00000024062.1"/>
    </source>
</evidence>
<keyword evidence="11" id="KW-0915">Sodium</keyword>
<evidence type="ECO:0000256" key="18">
    <source>
        <dbReference type="SAM" id="MobiDB-lite"/>
    </source>
</evidence>
<feature type="compositionally biased region" description="Basic and acidic residues" evidence="18">
    <location>
        <begin position="1"/>
        <end position="10"/>
    </location>
</feature>
<evidence type="ECO:0000256" key="10">
    <source>
        <dbReference type="ARBA" id="ARBA00022989"/>
    </source>
</evidence>
<evidence type="ECO:0000256" key="7">
    <source>
        <dbReference type="ARBA" id="ARBA00022692"/>
    </source>
</evidence>
<dbReference type="InterPro" id="IPR038702">
    <property type="entry name" value="Na/K_ATPase_sub_beta_sf"/>
</dbReference>
<comment type="subcellular location">
    <subcellularLocation>
        <location evidence="1">Cell membrane</location>
        <topology evidence="1">Single-pass type II membrane protein</topology>
    </subcellularLocation>
    <subcellularLocation>
        <location evidence="17">Membrane</location>
    </subcellularLocation>
</comment>
<comment type="similarity">
    <text evidence="2 17">Belongs to the X(+)/potassium ATPases subunit beta family.</text>
</comment>
<evidence type="ECO:0000256" key="17">
    <source>
        <dbReference type="RuleBase" id="RU362099"/>
    </source>
</evidence>
<dbReference type="GO" id="GO:0005890">
    <property type="term" value="C:sodium:potassium-exchanging ATPase complex"/>
    <property type="evidence" value="ECO:0007669"/>
    <property type="project" value="InterPro"/>
</dbReference>
<dbReference type="GO" id="GO:0006883">
    <property type="term" value="P:intracellular sodium ion homeostasis"/>
    <property type="evidence" value="ECO:0007669"/>
    <property type="project" value="TreeGrafter"/>
</dbReference>
<evidence type="ECO:0000256" key="11">
    <source>
        <dbReference type="ARBA" id="ARBA00023053"/>
    </source>
</evidence>
<evidence type="ECO:0000256" key="12">
    <source>
        <dbReference type="ARBA" id="ARBA00023065"/>
    </source>
</evidence>
<keyword evidence="8" id="KW-0630">Potassium</keyword>
<dbReference type="GeneTree" id="ENSGT01030000234579"/>
<keyword evidence="16" id="KW-0739">Sodium transport</keyword>
<dbReference type="NCBIfam" id="TIGR01107">
    <property type="entry name" value="Na_K_ATPase_bet"/>
    <property type="match status" value="1"/>
</dbReference>
<dbReference type="Ensembl" id="ENSPLAT00000004336.1">
    <property type="protein sequence ID" value="ENSPLAP00000024062.1"/>
    <property type="gene ID" value="ENSPLAG00000010051.1"/>
</dbReference>
<evidence type="ECO:0000256" key="13">
    <source>
        <dbReference type="ARBA" id="ARBA00023136"/>
    </source>
</evidence>
<keyword evidence="15" id="KW-0325">Glycoprotein</keyword>
<dbReference type="GO" id="GO:1990573">
    <property type="term" value="P:potassium ion import across plasma membrane"/>
    <property type="evidence" value="ECO:0007669"/>
    <property type="project" value="TreeGrafter"/>
</dbReference>
<organism evidence="19 20">
    <name type="scientific">Poecilia latipinna</name>
    <name type="common">sailfin molly</name>
    <dbReference type="NCBI Taxonomy" id="48699"/>
    <lineage>
        <taxon>Eukaryota</taxon>
        <taxon>Metazoa</taxon>
        <taxon>Chordata</taxon>
        <taxon>Craniata</taxon>
        <taxon>Vertebrata</taxon>
        <taxon>Euteleostomi</taxon>
        <taxon>Actinopterygii</taxon>
        <taxon>Neopterygii</taxon>
        <taxon>Teleostei</taxon>
        <taxon>Neoteleostei</taxon>
        <taxon>Acanthomorphata</taxon>
        <taxon>Ovalentaria</taxon>
        <taxon>Atherinomorphae</taxon>
        <taxon>Cyprinodontiformes</taxon>
        <taxon>Poeciliidae</taxon>
        <taxon>Poeciliinae</taxon>
        <taxon>Poecilia</taxon>
    </lineage>
</organism>
<evidence type="ECO:0000256" key="1">
    <source>
        <dbReference type="ARBA" id="ARBA00004401"/>
    </source>
</evidence>
<evidence type="ECO:0000256" key="2">
    <source>
        <dbReference type="ARBA" id="ARBA00005876"/>
    </source>
</evidence>
<proteinExistence type="inferred from homology"/>
<dbReference type="AlphaFoldDB" id="A0A3B3VGG0"/>
<evidence type="ECO:0000256" key="8">
    <source>
        <dbReference type="ARBA" id="ARBA00022958"/>
    </source>
</evidence>
<reference evidence="19" key="1">
    <citation type="submission" date="2025-08" db="UniProtKB">
        <authorList>
            <consortium name="Ensembl"/>
        </authorList>
    </citation>
    <scope>IDENTIFICATION</scope>
</reference>
<keyword evidence="7 17" id="KW-0812">Transmembrane</keyword>
<keyword evidence="10 17" id="KW-1133">Transmembrane helix</keyword>
<sequence length="346" mass="39951">HKEEEAERKACQRSNRGPTVKPFQNVNRGGYFCGANMSAKQESDGGWRKTLWDPETREFIGRTRERWLKISVFYVIFYTFLSGILIGTIQVLLMTLSAYKPKYQDRIVPSGLSFLPHATNFDIIFKKDDPSSYEAYVESLKKFIEQYNDEKQTDDRKFEDCGAIPKSYTERGELDSNVGQRKSCRFSRSELQGCSGEIDTTFGFKEGKPCLIVKLNRIVNFRPQPPFRSNSLPDALKVTTFANLMPVFCTYKREEDKGKIGEIKYFGFAGRGGFPLQYYPYYGKMLHPNYLQPLVGVKFTNLTMNKELKVECRVYGGGYEKDSRHGVFYVHFTVKQNFESLTKTLQ</sequence>
<feature type="transmembrane region" description="Helical" evidence="17">
    <location>
        <begin position="72"/>
        <end position="99"/>
    </location>
</feature>
<dbReference type="PANTHER" id="PTHR11523">
    <property type="entry name" value="SODIUM/POTASSIUM-DEPENDENT ATPASE BETA SUBUNIT"/>
    <property type="match status" value="1"/>
</dbReference>
<keyword evidence="12 17" id="KW-0406">Ion transport</keyword>
<evidence type="ECO:0000256" key="6">
    <source>
        <dbReference type="ARBA" id="ARBA00022607"/>
    </source>
</evidence>
<dbReference type="InterPro" id="IPR000402">
    <property type="entry name" value="Na/K_ATPase_sub_beta"/>
</dbReference>
<dbReference type="GO" id="GO:0030007">
    <property type="term" value="P:intracellular potassium ion homeostasis"/>
    <property type="evidence" value="ECO:0007669"/>
    <property type="project" value="TreeGrafter"/>
</dbReference>
<keyword evidence="20" id="KW-1185">Reference proteome</keyword>
<dbReference type="PROSITE" id="PS00391">
    <property type="entry name" value="ATPASE_NA_K_BETA_2"/>
    <property type="match status" value="1"/>
</dbReference>
<keyword evidence="9" id="KW-0735">Signal-anchor</keyword>
<keyword evidence="6" id="KW-0740">Sodium/potassium transport</keyword>
<comment type="function">
    <text evidence="17">This is the non-catalytic component of the active enzyme, which catalyzes the hydrolysis of ATP coupled with the exchange of Na(+) and K(+) ions across the plasma membrane.</text>
</comment>
<evidence type="ECO:0000313" key="20">
    <source>
        <dbReference type="Proteomes" id="UP000261500"/>
    </source>
</evidence>
<dbReference type="STRING" id="48699.ENSPLAP00000024062"/>
<keyword evidence="4" id="KW-1003">Cell membrane</keyword>
<accession>A0A3B3VGG0</accession>
<keyword evidence="3 17" id="KW-0813">Transport</keyword>
<protein>
    <recommendedName>
        <fullName evidence="17">Sodium/potassium-transporting ATPase subunit beta</fullName>
    </recommendedName>
</protein>
<dbReference type="GO" id="GO:0036376">
    <property type="term" value="P:sodium ion export across plasma membrane"/>
    <property type="evidence" value="ECO:0007669"/>
    <property type="project" value="TreeGrafter"/>
</dbReference>